<evidence type="ECO:0000256" key="6">
    <source>
        <dbReference type="ARBA" id="ARBA00023229"/>
    </source>
</evidence>
<keyword evidence="4" id="KW-0479">Metal-binding</keyword>
<keyword evidence="8" id="KW-1185">Reference proteome</keyword>
<dbReference type="GO" id="GO:0005739">
    <property type="term" value="C:mitochondrion"/>
    <property type="evidence" value="ECO:0007669"/>
    <property type="project" value="TreeGrafter"/>
</dbReference>
<evidence type="ECO:0000256" key="4">
    <source>
        <dbReference type="ARBA" id="ARBA00022723"/>
    </source>
</evidence>
<dbReference type="GO" id="GO:0004659">
    <property type="term" value="F:prenyltransferase activity"/>
    <property type="evidence" value="ECO:0007669"/>
    <property type="project" value="InterPro"/>
</dbReference>
<name>A0A1I7WNI5_HETBA</name>
<keyword evidence="5" id="KW-0460">Magnesium</keyword>
<dbReference type="Gene3D" id="1.10.600.10">
    <property type="entry name" value="Farnesyl Diphosphate Synthase"/>
    <property type="match status" value="1"/>
</dbReference>
<dbReference type="InterPro" id="IPR036249">
    <property type="entry name" value="Thioredoxin-like_sf"/>
</dbReference>
<evidence type="ECO:0000256" key="7">
    <source>
        <dbReference type="SAM" id="SignalP"/>
    </source>
</evidence>
<dbReference type="GO" id="GO:0008299">
    <property type="term" value="P:isoprenoid biosynthetic process"/>
    <property type="evidence" value="ECO:0007669"/>
    <property type="project" value="UniProtKB-KW"/>
</dbReference>
<dbReference type="AlphaFoldDB" id="A0A1I7WNI5"/>
<comment type="cofactor">
    <cofactor evidence="1">
        <name>Mg(2+)</name>
        <dbReference type="ChEBI" id="CHEBI:18420"/>
    </cofactor>
</comment>
<sequence>MLVNKDLSFCTMIIRIMCVALIIIAQPVECSVIQLDNSNFDHVMTDIATRYQVNKYPTLKLFRNGEIVRKEYRSQRSVDALSSFVQKQLDSGLINIESPADMHQKMDVSSTEFLIILVFNVNKLFYREWLTDKCIPLVREITFENAEELTEEGLPFLILFKHPDDKTSEKVFTDAVMKEIPDQKVFSFLILRVVFNSLKMSGATVRSAFVLVRQRQAPFSYIRMAKYYFEQGGKMFRPTVALLMANACNMAAPTRLRLECGTNEVSLNQYKIGMISEMIHTASLVHDDVIDGADTRRGNASVNAVWGNKMVSTRFLCDECMSYFLKNYIFIYLCIYVCITQGEFMQMTAKEGPIDDHMENYMQKTYKKTASLFTNSCKSVAILAEFNLTEANADLQWRASEYGRHLGLAFQLVDDLLDFVSSSSNLGKPVATDLKLGLSTGPVIFAAQQFPELNALMARKFRQNGDPERARDIVMNSDGIERTRRLARQHSEEAARLVGRFAVTLPNIDGVADVLVELALTQLDRKS</sequence>
<dbReference type="SUPFAM" id="SSF52833">
    <property type="entry name" value="Thioredoxin-like"/>
    <property type="match status" value="1"/>
</dbReference>
<dbReference type="WBParaSite" id="Hba_06710">
    <property type="protein sequence ID" value="Hba_06710"/>
    <property type="gene ID" value="Hba_06710"/>
</dbReference>
<comment type="similarity">
    <text evidence="2">Belongs to the FPP/GGPP synthase family.</text>
</comment>
<feature type="chain" id="PRO_5009310718" evidence="7">
    <location>
        <begin position="31"/>
        <end position="527"/>
    </location>
</feature>
<keyword evidence="3" id="KW-0808">Transferase</keyword>
<organism evidence="8 9">
    <name type="scientific">Heterorhabditis bacteriophora</name>
    <name type="common">Entomopathogenic nematode worm</name>
    <dbReference type="NCBI Taxonomy" id="37862"/>
    <lineage>
        <taxon>Eukaryota</taxon>
        <taxon>Metazoa</taxon>
        <taxon>Ecdysozoa</taxon>
        <taxon>Nematoda</taxon>
        <taxon>Chromadorea</taxon>
        <taxon>Rhabditida</taxon>
        <taxon>Rhabditina</taxon>
        <taxon>Rhabditomorpha</taxon>
        <taxon>Strongyloidea</taxon>
        <taxon>Heterorhabditidae</taxon>
        <taxon>Heterorhabditis</taxon>
    </lineage>
</organism>
<dbReference type="PANTHER" id="PTHR12001">
    <property type="entry name" value="GERANYLGERANYL PYROPHOSPHATE SYNTHASE"/>
    <property type="match status" value="1"/>
</dbReference>
<evidence type="ECO:0000256" key="5">
    <source>
        <dbReference type="ARBA" id="ARBA00022842"/>
    </source>
</evidence>
<dbReference type="InterPro" id="IPR033749">
    <property type="entry name" value="Polyprenyl_synt_CS"/>
</dbReference>
<proteinExistence type="inferred from homology"/>
<dbReference type="GO" id="GO:0046872">
    <property type="term" value="F:metal ion binding"/>
    <property type="evidence" value="ECO:0007669"/>
    <property type="project" value="UniProtKB-KW"/>
</dbReference>
<dbReference type="GO" id="GO:0006744">
    <property type="term" value="P:ubiquinone biosynthetic process"/>
    <property type="evidence" value="ECO:0007669"/>
    <property type="project" value="TreeGrafter"/>
</dbReference>
<dbReference type="GO" id="GO:0042811">
    <property type="term" value="P:pheromone biosynthetic process"/>
    <property type="evidence" value="ECO:0007669"/>
    <property type="project" value="UniProtKB-ARBA"/>
</dbReference>
<dbReference type="CDD" id="cd00685">
    <property type="entry name" value="Trans_IPPS_HT"/>
    <property type="match status" value="1"/>
</dbReference>
<dbReference type="SUPFAM" id="SSF48576">
    <property type="entry name" value="Terpenoid synthases"/>
    <property type="match status" value="1"/>
</dbReference>
<accession>A0A1I7WNI5</accession>
<dbReference type="Gene3D" id="3.40.30.10">
    <property type="entry name" value="Glutaredoxin"/>
    <property type="match status" value="2"/>
</dbReference>
<evidence type="ECO:0000313" key="9">
    <source>
        <dbReference type="WBParaSite" id="Hba_06710"/>
    </source>
</evidence>
<dbReference type="Pfam" id="PF00348">
    <property type="entry name" value="polyprenyl_synt"/>
    <property type="match status" value="1"/>
</dbReference>
<keyword evidence="6" id="KW-0414">Isoprene biosynthesis</keyword>
<dbReference type="InterPro" id="IPR000092">
    <property type="entry name" value="Polyprenyl_synt"/>
</dbReference>
<dbReference type="PROSITE" id="PS00444">
    <property type="entry name" value="POLYPRENYL_SYNTHASE_2"/>
    <property type="match status" value="1"/>
</dbReference>
<dbReference type="InterPro" id="IPR008949">
    <property type="entry name" value="Isoprenoid_synthase_dom_sf"/>
</dbReference>
<evidence type="ECO:0000256" key="1">
    <source>
        <dbReference type="ARBA" id="ARBA00001946"/>
    </source>
</evidence>
<dbReference type="PANTHER" id="PTHR12001:SF69">
    <property type="entry name" value="ALL TRANS-POLYPRENYL-DIPHOSPHATE SYNTHASE PDSS1"/>
    <property type="match status" value="1"/>
</dbReference>
<dbReference type="GO" id="GO:1990234">
    <property type="term" value="C:transferase complex"/>
    <property type="evidence" value="ECO:0007669"/>
    <property type="project" value="TreeGrafter"/>
</dbReference>
<dbReference type="Pfam" id="PF13848">
    <property type="entry name" value="Thioredoxin_6"/>
    <property type="match status" value="1"/>
</dbReference>
<evidence type="ECO:0000313" key="8">
    <source>
        <dbReference type="Proteomes" id="UP000095283"/>
    </source>
</evidence>
<evidence type="ECO:0000256" key="3">
    <source>
        <dbReference type="ARBA" id="ARBA00022679"/>
    </source>
</evidence>
<keyword evidence="7" id="KW-0732">Signal</keyword>
<evidence type="ECO:0000256" key="2">
    <source>
        <dbReference type="ARBA" id="ARBA00006706"/>
    </source>
</evidence>
<dbReference type="Proteomes" id="UP000095283">
    <property type="component" value="Unplaced"/>
</dbReference>
<dbReference type="PROSITE" id="PS00723">
    <property type="entry name" value="POLYPRENYL_SYNTHASE_1"/>
    <property type="match status" value="1"/>
</dbReference>
<reference evidence="9" key="1">
    <citation type="submission" date="2016-11" db="UniProtKB">
        <authorList>
            <consortium name="WormBaseParasite"/>
        </authorList>
    </citation>
    <scope>IDENTIFICATION</scope>
</reference>
<feature type="signal peptide" evidence="7">
    <location>
        <begin position="1"/>
        <end position="30"/>
    </location>
</feature>
<protein>
    <submittedName>
        <fullName evidence="9">Thioredoxin domain-containing protein</fullName>
    </submittedName>
</protein>